<evidence type="ECO:0000313" key="3">
    <source>
        <dbReference type="Proteomes" id="UP000256919"/>
    </source>
</evidence>
<dbReference type="InterPro" id="IPR014756">
    <property type="entry name" value="Ig_E-set"/>
</dbReference>
<keyword evidence="3" id="KW-1185">Reference proteome</keyword>
<dbReference type="NCBIfam" id="TIGR04131">
    <property type="entry name" value="Bac_Flav_CTERM"/>
    <property type="match status" value="1"/>
</dbReference>
<dbReference type="InterPro" id="IPR036179">
    <property type="entry name" value="Ig-like_dom_sf"/>
</dbReference>
<sequence length="768" mass="82092">MKNSTFLLFPLVLIFNGYFLINNTNYSTYKAESITCPAPIINTLNSSSGPVNTEITLNGSNFTTTTTVDFNGVNASFTILSDTEIAISVPSGVSSTSSITLTTSGGCDTTTASNFTLIDSDCNSADEIYISEVYDSDGGSYGVIELYNPTNATISLNTVYEVQRFGDIGDAAPSATIPLEGSIAPLSTYIIEMGNTGNTCSGLTAGVSINAGINEDDEIKLVKNGAVIDVMFTDDEIGYSFIRNADASAPSTTFNLNEWLLLEDEDCSNLGAHTANGGSSTPNITHPNSQDICENGTATFSVSVDTGSYTYQWLVLNAAGNWVNVTNDSNYSGATTSTLTITNTPASFNDFQYYCMISSTDCNLVSDAAQLEVSNPEVDTLSNQTVCSNYTLPALTNGDYYTGTNGTGTQLNAGDVITSSQTIYIYNVSGTAPNTCQNESSFSISISGNPLVNVIANQTVCSEYVLPSITNGNYFTGANGSGSPLNAGDVISASQTIYIYNEAGVAPNICTNESSFDVSVTGTPNVDTLSDVSICSEFILPNLTEGNYFTETNGAGTQLNAGASISTSQTIFIYNEIGTNPDTCSNESSFDVTIYPSTDFALTDSNIQINGSTITIAMTDISIAYEYAIDGSSFQSENTFTNISEGTHTLYVQDANGCIIKSIDFETTTSTVELIIPNGFSPNNDMKNDWFNIQGLYDVYTNHKLEVYNRYGTLIFEGNNSNKWFGIANKGLMHTDKVLPVGTYFYVLYLNEPNTSSKPFTGWVYLNK</sequence>
<dbReference type="EMBL" id="QREI01000003">
    <property type="protein sequence ID" value="REE24779.1"/>
    <property type="molecule type" value="Genomic_DNA"/>
</dbReference>
<name>A0A3D9MXD7_9FLAO</name>
<protein>
    <submittedName>
        <fullName evidence="2">Gliding motility-associated-like protein</fullName>
    </submittedName>
</protein>
<dbReference type="AlphaFoldDB" id="A0A3D9MXD7"/>
<dbReference type="Pfam" id="PF13585">
    <property type="entry name" value="CHU_C"/>
    <property type="match status" value="1"/>
</dbReference>
<evidence type="ECO:0000259" key="1">
    <source>
        <dbReference type="Pfam" id="PF01833"/>
    </source>
</evidence>
<dbReference type="Proteomes" id="UP000256919">
    <property type="component" value="Unassembled WGS sequence"/>
</dbReference>
<reference evidence="2 3" key="1">
    <citation type="submission" date="2018-07" db="EMBL/GenBank/DDBJ databases">
        <title>Genomic Encyclopedia of Type Strains, Phase III (KMG-III): the genomes of soil and plant-associated and newly described type strains.</title>
        <authorList>
            <person name="Whitman W."/>
        </authorList>
    </citation>
    <scope>NUCLEOTIDE SEQUENCE [LARGE SCALE GENOMIC DNA]</scope>
    <source>
        <strain evidence="2 3">CECT 7948</strain>
    </source>
</reference>
<organism evidence="2 3">
    <name type="scientific">Winogradskyella pacifica</name>
    <dbReference type="NCBI Taxonomy" id="664642"/>
    <lineage>
        <taxon>Bacteria</taxon>
        <taxon>Pseudomonadati</taxon>
        <taxon>Bacteroidota</taxon>
        <taxon>Flavobacteriia</taxon>
        <taxon>Flavobacteriales</taxon>
        <taxon>Flavobacteriaceae</taxon>
        <taxon>Winogradskyella</taxon>
    </lineage>
</organism>
<evidence type="ECO:0000313" key="2">
    <source>
        <dbReference type="EMBL" id="REE24779.1"/>
    </source>
</evidence>
<comment type="caution">
    <text evidence="2">The sequence shown here is derived from an EMBL/GenBank/DDBJ whole genome shotgun (WGS) entry which is preliminary data.</text>
</comment>
<proteinExistence type="predicted"/>
<dbReference type="Gene3D" id="2.60.40.10">
    <property type="entry name" value="Immunoglobulins"/>
    <property type="match status" value="1"/>
</dbReference>
<accession>A0A3D9MXD7</accession>
<dbReference type="OrthoDB" id="1391397at2"/>
<dbReference type="InterPro" id="IPR013783">
    <property type="entry name" value="Ig-like_fold"/>
</dbReference>
<gene>
    <name evidence="2" type="ORF">DFQ09_10385</name>
</gene>
<dbReference type="SUPFAM" id="SSF48726">
    <property type="entry name" value="Immunoglobulin"/>
    <property type="match status" value="1"/>
</dbReference>
<dbReference type="SUPFAM" id="SSF81296">
    <property type="entry name" value="E set domains"/>
    <property type="match status" value="1"/>
</dbReference>
<feature type="domain" description="IPT/TIG" evidence="1">
    <location>
        <begin position="39"/>
        <end position="114"/>
    </location>
</feature>
<dbReference type="Pfam" id="PF01833">
    <property type="entry name" value="TIG"/>
    <property type="match status" value="1"/>
</dbReference>
<dbReference type="InterPro" id="IPR002909">
    <property type="entry name" value="IPT_dom"/>
</dbReference>
<dbReference type="RefSeq" id="WP_115809064.1">
    <property type="nucleotide sequence ID" value="NZ_QREI01000003.1"/>
</dbReference>
<dbReference type="InterPro" id="IPR026341">
    <property type="entry name" value="T9SS_type_B"/>
</dbReference>